<sequence>MNEADKPGDDEIKIYSSDPGHRVEEPVEDLSREEDEHVHARRRFADIDARCREQIAIHPWTALAMASLAGGALGALAGFVARGRHR</sequence>
<dbReference type="EMBL" id="AM406670">
    <property type="protein sequence ID" value="CAL94348.1"/>
    <property type="molecule type" value="Genomic_DNA"/>
</dbReference>
<dbReference type="HOGENOM" id="CLU_2614368_0_0_4"/>
<gene>
    <name evidence="3" type="ordered locus">azo1731</name>
</gene>
<accession>A1K693</accession>
<reference evidence="3 4" key="1">
    <citation type="journal article" date="2006" name="Nat. Biotechnol.">
        <title>Complete genome of the mutualistic, N2-fixing grass endophyte Azoarcus sp. strain BH72.</title>
        <authorList>
            <person name="Krause A."/>
            <person name="Ramakumar A."/>
            <person name="Bartels D."/>
            <person name="Battistoni F."/>
            <person name="Bekel T."/>
            <person name="Boch J."/>
            <person name="Boehm M."/>
            <person name="Friedrich F."/>
            <person name="Hurek T."/>
            <person name="Krause L."/>
            <person name="Linke B."/>
            <person name="McHardy A.C."/>
            <person name="Sarkar A."/>
            <person name="Schneiker S."/>
            <person name="Syed A.A."/>
            <person name="Thauer R."/>
            <person name="Vorhoelter F.-J."/>
            <person name="Weidner S."/>
            <person name="Puehler A."/>
            <person name="Reinhold-Hurek B."/>
            <person name="Kaiser O."/>
            <person name="Goesmann A."/>
        </authorList>
    </citation>
    <scope>NUCLEOTIDE SEQUENCE [LARGE SCALE GENOMIC DNA]</scope>
    <source>
        <strain evidence="3 4">BH72</strain>
    </source>
</reference>
<proteinExistence type="predicted"/>
<feature type="compositionally biased region" description="Basic and acidic residues" evidence="1">
    <location>
        <begin position="1"/>
        <end position="25"/>
    </location>
</feature>
<dbReference type="AlphaFoldDB" id="A1K693"/>
<protein>
    <submittedName>
        <fullName evidence="3">Hypothetical membrane protein</fullName>
    </submittedName>
</protein>
<evidence type="ECO:0000256" key="2">
    <source>
        <dbReference type="SAM" id="Phobius"/>
    </source>
</evidence>
<evidence type="ECO:0000313" key="3">
    <source>
        <dbReference type="EMBL" id="CAL94348.1"/>
    </source>
</evidence>
<evidence type="ECO:0000256" key="1">
    <source>
        <dbReference type="SAM" id="MobiDB-lite"/>
    </source>
</evidence>
<keyword evidence="2" id="KW-1133">Transmembrane helix</keyword>
<feature type="region of interest" description="Disordered" evidence="1">
    <location>
        <begin position="1"/>
        <end position="34"/>
    </location>
</feature>
<dbReference type="STRING" id="62928.azo1731"/>
<keyword evidence="2" id="KW-0472">Membrane</keyword>
<dbReference type="KEGG" id="aoa:dqs_1881"/>
<feature type="transmembrane region" description="Helical" evidence="2">
    <location>
        <begin position="60"/>
        <end position="81"/>
    </location>
</feature>
<organism evidence="3 4">
    <name type="scientific">Azoarcus sp. (strain BH72)</name>
    <dbReference type="NCBI Taxonomy" id="418699"/>
    <lineage>
        <taxon>Bacteria</taxon>
        <taxon>Pseudomonadati</taxon>
        <taxon>Pseudomonadota</taxon>
        <taxon>Betaproteobacteria</taxon>
        <taxon>Rhodocyclales</taxon>
        <taxon>Zoogloeaceae</taxon>
        <taxon>Azoarcus</taxon>
    </lineage>
</organism>
<dbReference type="RefSeq" id="WP_011765464.1">
    <property type="nucleotide sequence ID" value="NC_008702.1"/>
</dbReference>
<dbReference type="Proteomes" id="UP000002588">
    <property type="component" value="Chromosome"/>
</dbReference>
<evidence type="ECO:0000313" key="4">
    <source>
        <dbReference type="Proteomes" id="UP000002588"/>
    </source>
</evidence>
<dbReference type="KEGG" id="azo:azo1731"/>
<keyword evidence="4" id="KW-1185">Reference proteome</keyword>
<keyword evidence="2" id="KW-0812">Transmembrane</keyword>
<name>A1K693_AZOSB</name>
<dbReference type="OrthoDB" id="10002633at2"/>